<gene>
    <name evidence="5" type="ORF">MUN53_14795</name>
</gene>
<evidence type="ECO:0000259" key="4">
    <source>
        <dbReference type="SMART" id="SM01217"/>
    </source>
</evidence>
<protein>
    <submittedName>
        <fullName evidence="5">Glycoside hydrolase family 3 C-terminal domain-containing protein</fullName>
    </submittedName>
</protein>
<dbReference type="InterPro" id="IPR017853">
    <property type="entry name" value="GH"/>
</dbReference>
<dbReference type="InterPro" id="IPR036881">
    <property type="entry name" value="Glyco_hydro_3_C_sf"/>
</dbReference>
<keyword evidence="6" id="KW-1185">Reference proteome</keyword>
<dbReference type="PANTHER" id="PTHR42721">
    <property type="entry name" value="SUGAR HYDROLASE-RELATED"/>
    <property type="match status" value="1"/>
</dbReference>
<dbReference type="InterPro" id="IPR044993">
    <property type="entry name" value="BXL"/>
</dbReference>
<evidence type="ECO:0000313" key="6">
    <source>
        <dbReference type="Proteomes" id="UP001165444"/>
    </source>
</evidence>
<keyword evidence="2" id="KW-0732">Signal</keyword>
<dbReference type="SMART" id="SM01217">
    <property type="entry name" value="Fn3_like"/>
    <property type="match status" value="1"/>
</dbReference>
<dbReference type="Pfam" id="PF14310">
    <property type="entry name" value="Fn3-like"/>
    <property type="match status" value="1"/>
</dbReference>
<dbReference type="Gene3D" id="3.20.20.300">
    <property type="entry name" value="Glycoside hydrolase, family 3, N-terminal domain"/>
    <property type="match status" value="1"/>
</dbReference>
<dbReference type="PANTHER" id="PTHR42721:SF3">
    <property type="entry name" value="BETA-D-XYLOSIDASE 5-RELATED"/>
    <property type="match status" value="1"/>
</dbReference>
<accession>A0ABT0C4M5</accession>
<dbReference type="EMBL" id="JAKZMM010000045">
    <property type="protein sequence ID" value="MCJ2381858.1"/>
    <property type="molecule type" value="Genomic_DNA"/>
</dbReference>
<reference evidence="5 6" key="1">
    <citation type="submission" date="2022-03" db="EMBL/GenBank/DDBJ databases">
        <title>Parabacteroides sp. nov. isolated from swine feces.</title>
        <authorList>
            <person name="Bak J.E."/>
        </authorList>
    </citation>
    <scope>NUCLEOTIDE SEQUENCE [LARGE SCALE GENOMIC DNA]</scope>
    <source>
        <strain evidence="5 6">AGMB00274</strain>
    </source>
</reference>
<proteinExistence type="inferred from homology"/>
<dbReference type="SUPFAM" id="SSF51445">
    <property type="entry name" value="(Trans)glycosidases"/>
    <property type="match status" value="1"/>
</dbReference>
<dbReference type="PRINTS" id="PR00133">
    <property type="entry name" value="GLHYDRLASE3"/>
</dbReference>
<dbReference type="InterPro" id="IPR026891">
    <property type="entry name" value="Fn3-like"/>
</dbReference>
<dbReference type="Pfam" id="PF00933">
    <property type="entry name" value="Glyco_hydro_3"/>
    <property type="match status" value="1"/>
</dbReference>
<organism evidence="5 6">
    <name type="scientific">Parabacteroides faecalis</name>
    <dbReference type="NCBI Taxonomy" id="2924040"/>
    <lineage>
        <taxon>Bacteria</taxon>
        <taxon>Pseudomonadati</taxon>
        <taxon>Bacteroidota</taxon>
        <taxon>Bacteroidia</taxon>
        <taxon>Bacteroidales</taxon>
        <taxon>Tannerellaceae</taxon>
        <taxon>Parabacteroides</taxon>
    </lineage>
</organism>
<dbReference type="SUPFAM" id="SSF52279">
    <property type="entry name" value="Beta-D-glucan exohydrolase, C-terminal domain"/>
    <property type="match status" value="1"/>
</dbReference>
<dbReference type="Proteomes" id="UP001165444">
    <property type="component" value="Unassembled WGS sequence"/>
</dbReference>
<name>A0ABT0C4M5_9BACT</name>
<dbReference type="InterPro" id="IPR001764">
    <property type="entry name" value="Glyco_hydro_3_N"/>
</dbReference>
<comment type="similarity">
    <text evidence="1">Belongs to the glycosyl hydrolase 3 family.</text>
</comment>
<evidence type="ECO:0000256" key="2">
    <source>
        <dbReference type="ARBA" id="ARBA00022729"/>
    </source>
</evidence>
<dbReference type="Pfam" id="PF01915">
    <property type="entry name" value="Glyco_hydro_3_C"/>
    <property type="match status" value="1"/>
</dbReference>
<evidence type="ECO:0000256" key="3">
    <source>
        <dbReference type="ARBA" id="ARBA00022801"/>
    </source>
</evidence>
<comment type="caution">
    <text evidence="5">The sequence shown here is derived from an EMBL/GenBank/DDBJ whole genome shotgun (WGS) entry which is preliminary data.</text>
</comment>
<evidence type="ECO:0000313" key="5">
    <source>
        <dbReference type="EMBL" id="MCJ2381858.1"/>
    </source>
</evidence>
<dbReference type="InterPro" id="IPR002772">
    <property type="entry name" value="Glyco_hydro_3_C"/>
</dbReference>
<dbReference type="InterPro" id="IPR013783">
    <property type="entry name" value="Ig-like_fold"/>
</dbReference>
<evidence type="ECO:0000256" key="1">
    <source>
        <dbReference type="ARBA" id="ARBA00005336"/>
    </source>
</evidence>
<dbReference type="Gene3D" id="3.40.50.1700">
    <property type="entry name" value="Glycoside hydrolase family 3 C-terminal domain"/>
    <property type="match status" value="1"/>
</dbReference>
<keyword evidence="3 5" id="KW-0378">Hydrolase</keyword>
<dbReference type="Gene3D" id="2.60.40.10">
    <property type="entry name" value="Immunoglobulins"/>
    <property type="match status" value="1"/>
</dbReference>
<sequence>MKRFFLLLILVFNVYLFQAQDSKYPFQNPSLPVEERVEDLISRLTLSEKVQMMKHQSPAIERLGVPAYDWWNEALHGVARTQEKMTVFPQAIGLAATFDVEGLQKTADMISSEGRALFNEDIKTNKTGSRYRGLTYWTPNVNIFRDPRWGRGQETYGEDPYLTSQMGMAMVRGLEGNDPKYLKSVACAKHYAVHSGPEHNRHSFNAQVDAYDLWDTYLPAFQALVTEANVHGVMCAYNRLDGQPCCGHNELLHDILRNQWGFKGYVTSDCWALRDFAHNHKTHANDIEAVSDAVLKGTDLECGDLYQLLEQGVNQGIISERSINVSLKRLLTILFKIGLFDPESDHPYMSINRTVIECPEHKQQAYEMACKSMVLLENKNHILPLNPNKLKRIAVIGPNANNEQTLLGNYNGVPSEIITPVESLKKRLAGKAEIDYMQGVDFVRPLKEAPSFQEVASRAKKADVILFVSGINANYEGEGSDVGADGYVGFASGDRTTLQLPPVQIELMKELKKTGRPLILVNMSGSVMSFDWEGRNADAILQCWYGGQSAGDAIIDILFGEYNPSGRMPLTTYMNDEDLPPFEDYSMQNRTYRYFKGDVRYPFGYGLSYTTFSFSECSVDTTLSTGKKILYRVNVTNTGKRAGDEVVQLYVSHQANKNKRQPICALKGFKRVSLQPGETKEVMFELSPKELALVNQQGELLQQAGHVDVYIGGGQPYKSEGVFYPLTVTGDVYKVY</sequence>
<dbReference type="InterPro" id="IPR036962">
    <property type="entry name" value="Glyco_hydro_3_N_sf"/>
</dbReference>
<dbReference type="GO" id="GO:0016787">
    <property type="term" value="F:hydrolase activity"/>
    <property type="evidence" value="ECO:0007669"/>
    <property type="project" value="UniProtKB-KW"/>
</dbReference>
<feature type="domain" description="Fibronectin type III-like" evidence="4">
    <location>
        <begin position="645"/>
        <end position="715"/>
    </location>
</feature>